<dbReference type="GO" id="GO:1903723">
    <property type="term" value="P:negative regulation of centriole elongation"/>
    <property type="evidence" value="ECO:0007669"/>
    <property type="project" value="TreeGrafter"/>
</dbReference>
<dbReference type="OrthoDB" id="10028852at2759"/>
<accession>A0A9P0CK68</accession>
<dbReference type="AlphaFoldDB" id="A0A9P0CK68"/>
<dbReference type="PANTHER" id="PTHR13594">
    <property type="entry name" value="CENTRIOLAR COILED-COIL PROTEIN OF 110 KDA"/>
    <property type="match status" value="1"/>
</dbReference>
<evidence type="ECO:0000313" key="3">
    <source>
        <dbReference type="Proteomes" id="UP001153636"/>
    </source>
</evidence>
<feature type="region of interest" description="Disordered" evidence="1">
    <location>
        <begin position="576"/>
        <end position="617"/>
    </location>
</feature>
<name>A0A9P0CK68_9CUCU</name>
<organism evidence="2 3">
    <name type="scientific">Psylliodes chrysocephalus</name>
    <dbReference type="NCBI Taxonomy" id="3402493"/>
    <lineage>
        <taxon>Eukaryota</taxon>
        <taxon>Metazoa</taxon>
        <taxon>Ecdysozoa</taxon>
        <taxon>Arthropoda</taxon>
        <taxon>Hexapoda</taxon>
        <taxon>Insecta</taxon>
        <taxon>Pterygota</taxon>
        <taxon>Neoptera</taxon>
        <taxon>Endopterygota</taxon>
        <taxon>Coleoptera</taxon>
        <taxon>Polyphaga</taxon>
        <taxon>Cucujiformia</taxon>
        <taxon>Chrysomeloidea</taxon>
        <taxon>Chrysomelidae</taxon>
        <taxon>Galerucinae</taxon>
        <taxon>Alticini</taxon>
        <taxon>Psylliodes</taxon>
    </lineage>
</organism>
<sequence>MSDPGTFVSSIKVKGIQFLPPVINPKRRTEIERDRQQAIKLEKRLQNTRKLKKDLHDLLSIRNISNHSQSNKKSFPVQLKKKSNLSKLIVDVSEYSNDGIKLIDKDFGSLRESFQGHTDICTQGYDTDTLSNKTDASSSKTCEISGFSLTSKSTSSKGSSVEQCPLLDLSRLSNSTSQTRTPSPRKSPKPRLIRSNSYTLETPSPILLAHLEKCGKINHDRVQIEEPVLSRTWTSLENNYVPFEQSEFSSLNTVYHFNDKPEVFNKTEKIAEQQVPEKDSSKDTSPTIEVIQTDISVQQITVNANTDRVEPVKTTLDLSDPDCQLMEVLKKIPEDYSRQIVELIEKQRSEHNVKVDNFSKQFNRNIPCSTPSHDEDTSNYSVVSASPSQSIYYSFGSSDTLMPSTPLARMTDLDTCQEEGSVKNNFSRDVIYERGARQHDDSLRDFGRDMNRDVYEGARQHEVSSRRDFGKKVFSSNYGNIDSIKKEWAACVIGAHAKGYLTRRLLKTERVQSLIETIRDALLCALQLHTVENIDEADIELHRRLINQVSAACYEFHDIFFSLSITDKMSVISTDRKRRMEKAKRSKSGSDLHRSVSNSSRSSTRSVASLTSSLTKI</sequence>
<dbReference type="EMBL" id="OV651823">
    <property type="protein sequence ID" value="CAH1100995.1"/>
    <property type="molecule type" value="Genomic_DNA"/>
</dbReference>
<gene>
    <name evidence="2" type="ORF">PSYICH_LOCUS2519</name>
</gene>
<keyword evidence="3" id="KW-1185">Reference proteome</keyword>
<evidence type="ECO:0000313" key="2">
    <source>
        <dbReference type="EMBL" id="CAH1100995.1"/>
    </source>
</evidence>
<feature type="compositionally biased region" description="Basic residues" evidence="1">
    <location>
        <begin position="576"/>
        <end position="587"/>
    </location>
</feature>
<dbReference type="GO" id="GO:0032465">
    <property type="term" value="P:regulation of cytokinesis"/>
    <property type="evidence" value="ECO:0007669"/>
    <property type="project" value="InterPro"/>
</dbReference>
<evidence type="ECO:0000256" key="1">
    <source>
        <dbReference type="SAM" id="MobiDB-lite"/>
    </source>
</evidence>
<dbReference type="PANTHER" id="PTHR13594:SF1">
    <property type="entry name" value="CENTRIOLAR COILED-COIL PROTEIN OF 110 KDA"/>
    <property type="match status" value="1"/>
</dbReference>
<feature type="region of interest" description="Disordered" evidence="1">
    <location>
        <begin position="172"/>
        <end position="196"/>
    </location>
</feature>
<protein>
    <submittedName>
        <fullName evidence="2">Uncharacterized protein</fullName>
    </submittedName>
</protein>
<dbReference type="GO" id="GO:0007099">
    <property type="term" value="P:centriole replication"/>
    <property type="evidence" value="ECO:0007669"/>
    <property type="project" value="InterPro"/>
</dbReference>
<dbReference type="InterPro" id="IPR033207">
    <property type="entry name" value="CCP110"/>
</dbReference>
<proteinExistence type="predicted"/>
<dbReference type="GO" id="GO:0005814">
    <property type="term" value="C:centriole"/>
    <property type="evidence" value="ECO:0007669"/>
    <property type="project" value="InterPro"/>
</dbReference>
<dbReference type="Proteomes" id="UP001153636">
    <property type="component" value="Chromosome 11"/>
</dbReference>
<reference evidence="2" key="1">
    <citation type="submission" date="2022-01" db="EMBL/GenBank/DDBJ databases">
        <authorList>
            <person name="King R."/>
        </authorList>
    </citation>
    <scope>NUCLEOTIDE SEQUENCE</scope>
</reference>
<dbReference type="Pfam" id="PF16025">
    <property type="entry name" value="CaM_bind"/>
    <property type="match status" value="1"/>
</dbReference>
<feature type="compositionally biased region" description="Low complexity" evidence="1">
    <location>
        <begin position="595"/>
        <end position="617"/>
    </location>
</feature>
<dbReference type="GO" id="GO:0032053">
    <property type="term" value="P:ciliary basal body organization"/>
    <property type="evidence" value="ECO:0007669"/>
    <property type="project" value="TreeGrafter"/>
</dbReference>